<dbReference type="EMBL" id="CP063356">
    <property type="protein sequence ID" value="QOY37168.2"/>
    <property type="molecule type" value="Genomic_DNA"/>
</dbReference>
<dbReference type="KEGG" id="aia:AWH56_005885"/>
<proteinExistence type="predicted"/>
<protein>
    <submittedName>
        <fullName evidence="1">Uncharacterized protein</fullName>
    </submittedName>
</protein>
<evidence type="ECO:0000313" key="1">
    <source>
        <dbReference type="EMBL" id="QOY37168.2"/>
    </source>
</evidence>
<reference evidence="1 2" key="2">
    <citation type="journal article" date="2019" name="Int. J. Syst. Evol. Microbiol.">
        <title>Anaerobacillus isosaccharinicus sp. nov., an alkaliphilic bacterium which degrades isosaccharinic acid.</title>
        <authorList>
            <person name="Bassil N.M."/>
            <person name="Lloyd J.R."/>
        </authorList>
    </citation>
    <scope>NUCLEOTIDE SEQUENCE [LARGE SCALE GENOMIC DNA]</scope>
    <source>
        <strain evidence="1 2">NB2006</strain>
    </source>
</reference>
<dbReference type="Proteomes" id="UP000180175">
    <property type="component" value="Chromosome"/>
</dbReference>
<dbReference type="AlphaFoldDB" id="A0A7S7L9V9"/>
<name>A0A7S7L9V9_9BACI</name>
<organism evidence="1 2">
    <name type="scientific">Anaerobacillus isosaccharinicus</name>
    <dbReference type="NCBI Taxonomy" id="1532552"/>
    <lineage>
        <taxon>Bacteria</taxon>
        <taxon>Bacillati</taxon>
        <taxon>Bacillota</taxon>
        <taxon>Bacilli</taxon>
        <taxon>Bacillales</taxon>
        <taxon>Bacillaceae</taxon>
        <taxon>Anaerobacillus</taxon>
    </lineage>
</organism>
<gene>
    <name evidence="1" type="ORF">AWH56_005885</name>
</gene>
<evidence type="ECO:0000313" key="2">
    <source>
        <dbReference type="Proteomes" id="UP000180175"/>
    </source>
</evidence>
<sequence>METILLELLTSEKYTKVIKMGKCNDAKIIDILKDEAFELFDSVVPSTKAVVDYEDIYLVIPSDNGNCYSDQSLVIEINPVLLHCSNANDFKVFKLSARVN</sequence>
<accession>A0A7S7L9V9</accession>
<keyword evidence="2" id="KW-1185">Reference proteome</keyword>
<reference evidence="1 2" key="1">
    <citation type="journal article" date="2017" name="Genome Announc.">
        <title>Draft Genome Sequences of Four Alkaliphilic Bacteria Belonging to the Anaerobacillus Genus.</title>
        <authorList>
            <person name="Bassil N.M."/>
            <person name="Lloyd J.R."/>
        </authorList>
    </citation>
    <scope>NUCLEOTIDE SEQUENCE [LARGE SCALE GENOMIC DNA]</scope>
    <source>
        <strain evidence="1 2">NB2006</strain>
    </source>
</reference>